<name>A0A482XVR2_LAOST</name>
<evidence type="ECO:0000256" key="1">
    <source>
        <dbReference type="ARBA" id="ARBA00010886"/>
    </source>
</evidence>
<dbReference type="Pfam" id="PF00069">
    <property type="entry name" value="Pkinase"/>
    <property type="match status" value="1"/>
</dbReference>
<evidence type="ECO:0000256" key="6">
    <source>
        <dbReference type="ARBA" id="ARBA00022777"/>
    </source>
</evidence>
<dbReference type="Gene3D" id="3.30.200.20">
    <property type="entry name" value="Phosphorylase Kinase, domain 1"/>
    <property type="match status" value="1"/>
</dbReference>
<dbReference type="PROSITE" id="PS00107">
    <property type="entry name" value="PROTEIN_KINASE_ATP"/>
    <property type="match status" value="1"/>
</dbReference>
<comment type="similarity">
    <text evidence="1">Belongs to the protein kinase superfamily. NEK Ser/Thr protein kinase family. NIMA subfamily.</text>
</comment>
<dbReference type="InterPro" id="IPR051131">
    <property type="entry name" value="NEK_Ser/Thr_kinase_NIMA"/>
</dbReference>
<dbReference type="EC" id="2.7.11.1" evidence="2"/>
<feature type="domain" description="Protein kinase" evidence="11">
    <location>
        <begin position="10"/>
        <end position="272"/>
    </location>
</feature>
<evidence type="ECO:0000313" key="13">
    <source>
        <dbReference type="Proteomes" id="UP000291343"/>
    </source>
</evidence>
<dbReference type="SMART" id="SM00220">
    <property type="entry name" value="S_TKc"/>
    <property type="match status" value="1"/>
</dbReference>
<accession>A0A482XVR2</accession>
<evidence type="ECO:0000259" key="11">
    <source>
        <dbReference type="PROSITE" id="PS50011"/>
    </source>
</evidence>
<keyword evidence="13" id="KW-1185">Reference proteome</keyword>
<dbReference type="InParanoid" id="A0A482XVR2"/>
<feature type="binding site" evidence="10">
    <location>
        <position position="39"/>
    </location>
    <ligand>
        <name>ATP</name>
        <dbReference type="ChEBI" id="CHEBI:30616"/>
    </ligand>
</feature>
<sequence>MEVSNKLEDFEVLEVIGSGSFGTCYKVCNKYDKMIYVCKAIDYGKMDENQKELLVSEVNVLSGLKHPNIVQYHSRIINKKTTTLYIIMEYCEGGDLASIIVSCKKNKKPIEEGFIWQVLYQTGRALQACHSHLKHVVVLHRDIKPANVFLDSAGNVKLGDFGLARILQKEESCAETVVGTPFYMSPEVLGGGKYNRKSDIWALGCLIYELCALSPPFVASSFKLLTSSIKSGRFDRIPAHYSDDLHKMISFMLSVDHEYRPTIEMVLHHPAVVVRVSQRSTVKPSKHCQQSRVDTDEEINEFIKSMSIYDREPLSVSEKTFKDKWMVRLRVLREKESALRDREHSLSEKERCLLKKEKHISLMERVAREKIARAEVYLKQCKENPRPCSTLTSRHHKTKTIEPADTSLSADPGDTSLVPTSAKMDPFTVLKPTFHRSASERRPKHVHFNIANNIQPHKVQPAISKTNLLPPIKRHDEGYAEQRAAWLEQKRNAFHSSEKENCSAAVALSSTNVNDGTIKRKPSKGLTSLFSRKSLLNLR</sequence>
<dbReference type="InterPro" id="IPR008271">
    <property type="entry name" value="Ser/Thr_kinase_AS"/>
</dbReference>
<keyword evidence="5 10" id="KW-0547">Nucleotide-binding</keyword>
<dbReference type="PROSITE" id="PS50011">
    <property type="entry name" value="PROTEIN_KINASE_DOM"/>
    <property type="match status" value="1"/>
</dbReference>
<evidence type="ECO:0000256" key="3">
    <source>
        <dbReference type="ARBA" id="ARBA00022527"/>
    </source>
</evidence>
<dbReference type="SMR" id="A0A482XVR2"/>
<keyword evidence="3" id="KW-0723">Serine/threonine-protein kinase</keyword>
<dbReference type="InterPro" id="IPR011009">
    <property type="entry name" value="Kinase-like_dom_sf"/>
</dbReference>
<evidence type="ECO:0000256" key="8">
    <source>
        <dbReference type="ARBA" id="ARBA00047899"/>
    </source>
</evidence>
<dbReference type="InterPro" id="IPR000719">
    <property type="entry name" value="Prot_kinase_dom"/>
</dbReference>
<comment type="catalytic activity">
    <reaction evidence="9">
        <text>L-seryl-[protein] + ATP = O-phospho-L-seryl-[protein] + ADP + H(+)</text>
        <dbReference type="Rhea" id="RHEA:17989"/>
        <dbReference type="Rhea" id="RHEA-COMP:9863"/>
        <dbReference type="Rhea" id="RHEA-COMP:11604"/>
        <dbReference type="ChEBI" id="CHEBI:15378"/>
        <dbReference type="ChEBI" id="CHEBI:29999"/>
        <dbReference type="ChEBI" id="CHEBI:30616"/>
        <dbReference type="ChEBI" id="CHEBI:83421"/>
        <dbReference type="ChEBI" id="CHEBI:456216"/>
        <dbReference type="EC" id="2.7.11.1"/>
    </reaction>
</comment>
<evidence type="ECO:0000256" key="7">
    <source>
        <dbReference type="ARBA" id="ARBA00022840"/>
    </source>
</evidence>
<dbReference type="PROSITE" id="PS00108">
    <property type="entry name" value="PROTEIN_KINASE_ST"/>
    <property type="match status" value="1"/>
</dbReference>
<gene>
    <name evidence="12" type="ORF">LSTR_LSTR010950</name>
</gene>
<comment type="caution">
    <text evidence="12">The sequence shown here is derived from an EMBL/GenBank/DDBJ whole genome shotgun (WGS) entry which is preliminary data.</text>
</comment>
<dbReference type="GO" id="GO:0005524">
    <property type="term" value="F:ATP binding"/>
    <property type="evidence" value="ECO:0007669"/>
    <property type="project" value="UniProtKB-UniRule"/>
</dbReference>
<dbReference type="CDD" id="cd08217">
    <property type="entry name" value="STKc_Nek2"/>
    <property type="match status" value="1"/>
</dbReference>
<dbReference type="InterPro" id="IPR017441">
    <property type="entry name" value="Protein_kinase_ATP_BS"/>
</dbReference>
<dbReference type="Gene3D" id="1.10.510.10">
    <property type="entry name" value="Transferase(Phosphotransferase) domain 1"/>
    <property type="match status" value="1"/>
</dbReference>
<evidence type="ECO:0000256" key="4">
    <source>
        <dbReference type="ARBA" id="ARBA00022679"/>
    </source>
</evidence>
<dbReference type="OrthoDB" id="248923at2759"/>
<organism evidence="12 13">
    <name type="scientific">Laodelphax striatellus</name>
    <name type="common">Small brown planthopper</name>
    <name type="synonym">Delphax striatella</name>
    <dbReference type="NCBI Taxonomy" id="195883"/>
    <lineage>
        <taxon>Eukaryota</taxon>
        <taxon>Metazoa</taxon>
        <taxon>Ecdysozoa</taxon>
        <taxon>Arthropoda</taxon>
        <taxon>Hexapoda</taxon>
        <taxon>Insecta</taxon>
        <taxon>Pterygota</taxon>
        <taxon>Neoptera</taxon>
        <taxon>Paraneoptera</taxon>
        <taxon>Hemiptera</taxon>
        <taxon>Auchenorrhyncha</taxon>
        <taxon>Fulgoroidea</taxon>
        <taxon>Delphacidae</taxon>
        <taxon>Criomorphinae</taxon>
        <taxon>Laodelphax</taxon>
    </lineage>
</organism>
<evidence type="ECO:0000256" key="9">
    <source>
        <dbReference type="ARBA" id="ARBA00048679"/>
    </source>
</evidence>
<evidence type="ECO:0000256" key="5">
    <source>
        <dbReference type="ARBA" id="ARBA00022741"/>
    </source>
</evidence>
<evidence type="ECO:0000256" key="10">
    <source>
        <dbReference type="PROSITE-ProRule" id="PRU10141"/>
    </source>
</evidence>
<dbReference type="STRING" id="195883.A0A482XVR2"/>
<dbReference type="SUPFAM" id="SSF56112">
    <property type="entry name" value="Protein kinase-like (PK-like)"/>
    <property type="match status" value="1"/>
</dbReference>
<dbReference type="EMBL" id="QKKF02000247">
    <property type="protein sequence ID" value="RZF49220.1"/>
    <property type="molecule type" value="Genomic_DNA"/>
</dbReference>
<comment type="catalytic activity">
    <reaction evidence="8">
        <text>L-threonyl-[protein] + ATP = O-phospho-L-threonyl-[protein] + ADP + H(+)</text>
        <dbReference type="Rhea" id="RHEA:46608"/>
        <dbReference type="Rhea" id="RHEA-COMP:11060"/>
        <dbReference type="Rhea" id="RHEA-COMP:11605"/>
        <dbReference type="ChEBI" id="CHEBI:15378"/>
        <dbReference type="ChEBI" id="CHEBI:30013"/>
        <dbReference type="ChEBI" id="CHEBI:30616"/>
        <dbReference type="ChEBI" id="CHEBI:61977"/>
        <dbReference type="ChEBI" id="CHEBI:456216"/>
        <dbReference type="EC" id="2.7.11.1"/>
    </reaction>
</comment>
<dbReference type="PANTHER" id="PTHR44899">
    <property type="entry name" value="CAMK FAMILY PROTEIN KINASE"/>
    <property type="match status" value="1"/>
</dbReference>
<keyword evidence="7 10" id="KW-0067">ATP-binding</keyword>
<dbReference type="Proteomes" id="UP000291343">
    <property type="component" value="Unassembled WGS sequence"/>
</dbReference>
<protein>
    <recommendedName>
        <fullName evidence="2">non-specific serine/threonine protein kinase</fullName>
        <ecNumber evidence="2">2.7.11.1</ecNumber>
    </recommendedName>
</protein>
<dbReference type="PANTHER" id="PTHR44899:SF10">
    <property type="entry name" value="NIMA-RELATED KINASE 2"/>
    <property type="match status" value="1"/>
</dbReference>
<evidence type="ECO:0000256" key="2">
    <source>
        <dbReference type="ARBA" id="ARBA00012513"/>
    </source>
</evidence>
<proteinExistence type="inferred from homology"/>
<reference evidence="12 13" key="1">
    <citation type="journal article" date="2017" name="Gigascience">
        <title>Genome sequence of the small brown planthopper, Laodelphax striatellus.</title>
        <authorList>
            <person name="Zhu J."/>
            <person name="Jiang F."/>
            <person name="Wang X."/>
            <person name="Yang P."/>
            <person name="Bao Y."/>
            <person name="Zhao W."/>
            <person name="Wang W."/>
            <person name="Lu H."/>
            <person name="Wang Q."/>
            <person name="Cui N."/>
            <person name="Li J."/>
            <person name="Chen X."/>
            <person name="Luo L."/>
            <person name="Yu J."/>
            <person name="Kang L."/>
            <person name="Cui F."/>
        </authorList>
    </citation>
    <scope>NUCLEOTIDE SEQUENCE [LARGE SCALE GENOMIC DNA]</scope>
    <source>
        <strain evidence="12">Lst14</strain>
    </source>
</reference>
<evidence type="ECO:0000313" key="12">
    <source>
        <dbReference type="EMBL" id="RZF49220.1"/>
    </source>
</evidence>
<dbReference type="AlphaFoldDB" id="A0A482XVR2"/>
<keyword evidence="6" id="KW-0418">Kinase</keyword>
<dbReference type="FunFam" id="3.30.200.20:FF:000097">
    <property type="entry name" value="Probable serine/threonine-protein kinase nek1"/>
    <property type="match status" value="1"/>
</dbReference>
<keyword evidence="4" id="KW-0808">Transferase</keyword>
<dbReference type="GO" id="GO:0004674">
    <property type="term" value="F:protein serine/threonine kinase activity"/>
    <property type="evidence" value="ECO:0007669"/>
    <property type="project" value="UniProtKB-KW"/>
</dbReference>